<dbReference type="AlphaFoldDB" id="A0A5M3W1A6"/>
<dbReference type="GO" id="GO:0006950">
    <property type="term" value="P:response to stress"/>
    <property type="evidence" value="ECO:0007669"/>
    <property type="project" value="TreeGrafter"/>
</dbReference>
<evidence type="ECO:0000313" key="3">
    <source>
        <dbReference type="Proteomes" id="UP000334990"/>
    </source>
</evidence>
<name>A0A5M3W1A6_9ACTN</name>
<dbReference type="PANTHER" id="PTHR33164">
    <property type="entry name" value="TRANSCRIPTIONAL REGULATOR, MARR FAMILY"/>
    <property type="match status" value="1"/>
</dbReference>
<dbReference type="Pfam" id="PF12802">
    <property type="entry name" value="MarR_2"/>
    <property type="match status" value="1"/>
</dbReference>
<proteinExistence type="predicted"/>
<feature type="domain" description="HTH marR-type" evidence="1">
    <location>
        <begin position="24"/>
        <end position="156"/>
    </location>
</feature>
<dbReference type="Gene3D" id="1.10.10.10">
    <property type="entry name" value="Winged helix-like DNA-binding domain superfamily/Winged helix DNA-binding domain"/>
    <property type="match status" value="1"/>
</dbReference>
<evidence type="ECO:0000259" key="1">
    <source>
        <dbReference type="PROSITE" id="PS50995"/>
    </source>
</evidence>
<organism evidence="2 3">
    <name type="scientific">Acrocarpospora corrugata</name>
    <dbReference type="NCBI Taxonomy" id="35763"/>
    <lineage>
        <taxon>Bacteria</taxon>
        <taxon>Bacillati</taxon>
        <taxon>Actinomycetota</taxon>
        <taxon>Actinomycetes</taxon>
        <taxon>Streptosporangiales</taxon>
        <taxon>Streptosporangiaceae</taxon>
        <taxon>Acrocarpospora</taxon>
    </lineage>
</organism>
<dbReference type="SUPFAM" id="SSF46785">
    <property type="entry name" value="Winged helix' DNA-binding domain"/>
    <property type="match status" value="1"/>
</dbReference>
<dbReference type="GO" id="GO:0003700">
    <property type="term" value="F:DNA-binding transcription factor activity"/>
    <property type="evidence" value="ECO:0007669"/>
    <property type="project" value="InterPro"/>
</dbReference>
<dbReference type="PANTHER" id="PTHR33164:SF89">
    <property type="entry name" value="MARR FAMILY REGULATORY PROTEIN"/>
    <property type="match status" value="1"/>
</dbReference>
<protein>
    <recommendedName>
        <fullName evidence="1">HTH marR-type domain-containing protein</fullName>
    </recommendedName>
</protein>
<dbReference type="InterPro" id="IPR036388">
    <property type="entry name" value="WH-like_DNA-bd_sf"/>
</dbReference>
<keyword evidence="3" id="KW-1185">Reference proteome</keyword>
<sequence>MCGYYFGMSGMASQRRSGPGVHTEGDFGWHLGVLLAAYHGSVSPLLGELPHATRGYQILSTVVHGDQPTQAALAAHLGIDRTVMTYLIDDLAKAGLVERRLNPADRRARKIVVTPLGAKTLAELEQRVREAEETLLAGLDDAQRATFRDLLRHLACGLRDIEPQVDPCTAAEHLLPPA</sequence>
<comment type="caution">
    <text evidence="2">The sequence shown here is derived from an EMBL/GenBank/DDBJ whole genome shotgun (WGS) entry which is preliminary data.</text>
</comment>
<dbReference type="InterPro" id="IPR039422">
    <property type="entry name" value="MarR/SlyA-like"/>
</dbReference>
<accession>A0A5M3W1A6</accession>
<dbReference type="SMART" id="SM00347">
    <property type="entry name" value="HTH_MARR"/>
    <property type="match status" value="1"/>
</dbReference>
<evidence type="ECO:0000313" key="2">
    <source>
        <dbReference type="EMBL" id="GES00398.1"/>
    </source>
</evidence>
<dbReference type="PROSITE" id="PS50995">
    <property type="entry name" value="HTH_MARR_2"/>
    <property type="match status" value="1"/>
</dbReference>
<dbReference type="InterPro" id="IPR036390">
    <property type="entry name" value="WH_DNA-bd_sf"/>
</dbReference>
<dbReference type="Proteomes" id="UP000334990">
    <property type="component" value="Unassembled WGS sequence"/>
</dbReference>
<reference evidence="2 3" key="1">
    <citation type="submission" date="2019-10" db="EMBL/GenBank/DDBJ databases">
        <title>Whole genome shotgun sequence of Acrocarpospora corrugata NBRC 13972.</title>
        <authorList>
            <person name="Ichikawa N."/>
            <person name="Kimura A."/>
            <person name="Kitahashi Y."/>
            <person name="Komaki H."/>
            <person name="Oguchi A."/>
        </authorList>
    </citation>
    <scope>NUCLEOTIDE SEQUENCE [LARGE SCALE GENOMIC DNA]</scope>
    <source>
        <strain evidence="2 3">NBRC 13972</strain>
    </source>
</reference>
<gene>
    <name evidence="2" type="ORF">Acor_24620</name>
</gene>
<dbReference type="PRINTS" id="PR00598">
    <property type="entry name" value="HTHMARR"/>
</dbReference>
<dbReference type="InterPro" id="IPR000835">
    <property type="entry name" value="HTH_MarR-typ"/>
</dbReference>
<dbReference type="EMBL" id="BLAD01000044">
    <property type="protein sequence ID" value="GES00398.1"/>
    <property type="molecule type" value="Genomic_DNA"/>
</dbReference>